<dbReference type="Proteomes" id="UP000664534">
    <property type="component" value="Unassembled WGS sequence"/>
</dbReference>
<keyword evidence="2" id="KW-1185">Reference proteome</keyword>
<dbReference type="EMBL" id="CAJPDT010000118">
    <property type="protein sequence ID" value="CAF9939410.1"/>
    <property type="molecule type" value="Genomic_DNA"/>
</dbReference>
<evidence type="ECO:0000313" key="2">
    <source>
        <dbReference type="Proteomes" id="UP000664534"/>
    </source>
</evidence>
<dbReference type="OrthoDB" id="3004402at2759"/>
<evidence type="ECO:0000313" key="1">
    <source>
        <dbReference type="EMBL" id="CAF9939410.1"/>
    </source>
</evidence>
<dbReference type="Gene3D" id="1.10.600.10">
    <property type="entry name" value="Farnesyl Diphosphate Synthase"/>
    <property type="match status" value="1"/>
</dbReference>
<comment type="caution">
    <text evidence="1">The sequence shown here is derived from an EMBL/GenBank/DDBJ whole genome shotgun (WGS) entry which is preliminary data.</text>
</comment>
<dbReference type="AlphaFoldDB" id="A0A8H3PFR7"/>
<dbReference type="InterPro" id="IPR008949">
    <property type="entry name" value="Isoprenoid_synthase_dom_sf"/>
</dbReference>
<dbReference type="Pfam" id="PF19086">
    <property type="entry name" value="Terpene_syn_C_2"/>
    <property type="match status" value="1"/>
</dbReference>
<gene>
    <name evidence="1" type="ORF">IMSHALPRED_001335</name>
</gene>
<organism evidence="1 2">
    <name type="scientific">Imshaugia aleurites</name>
    <dbReference type="NCBI Taxonomy" id="172621"/>
    <lineage>
        <taxon>Eukaryota</taxon>
        <taxon>Fungi</taxon>
        <taxon>Dikarya</taxon>
        <taxon>Ascomycota</taxon>
        <taxon>Pezizomycotina</taxon>
        <taxon>Lecanoromycetes</taxon>
        <taxon>OSLEUM clade</taxon>
        <taxon>Lecanoromycetidae</taxon>
        <taxon>Lecanorales</taxon>
        <taxon>Lecanorineae</taxon>
        <taxon>Parmeliaceae</taxon>
        <taxon>Imshaugia</taxon>
    </lineage>
</organism>
<accession>A0A8H3PFR7</accession>
<protein>
    <recommendedName>
        <fullName evidence="3">Aristolochene synthase</fullName>
    </recommendedName>
</protein>
<sequence length="404" mass="45823">MEQQCQSPCLSSDIQRPGRLKLTATPDLGKISCIKYAHDPVPKASSFLSPKDIPFPQRETNHQNKKHAIRLRPRQSNLPYRCTLDAAHESSFWRSGLEASNRLIELLADDRSITDIVVGKGETMARLAQRELRPGFEHRFCKATSYMYPFCDEERTKLLATSMVMMFLFDDKGEETSESTLKPFVEDFVNRINHSVLGSPSDSQLQQHIDSVIDGFRKADSIAGSAGHEVIKAMSQAFRRMRPERQFGSLRQYLEFRHDNVGANYVLAAVKFSLGSSVEISDTRIAKYLSLIKDHLAIINDMASFDKEKRHFDDGSSKDLINIVDVIQRILSLADTESAKTMAYAYQLQTEAWLIEELQRLKEEEDLDVEQWNYLEATYVCAAGNAFFSMTSSRYGGEAARIHA</sequence>
<evidence type="ECO:0008006" key="3">
    <source>
        <dbReference type="Google" id="ProtNLM"/>
    </source>
</evidence>
<name>A0A8H3PFR7_9LECA</name>
<reference evidence="1" key="1">
    <citation type="submission" date="2021-03" db="EMBL/GenBank/DDBJ databases">
        <authorList>
            <person name="Tagirdzhanova G."/>
        </authorList>
    </citation>
    <scope>NUCLEOTIDE SEQUENCE</scope>
</reference>
<proteinExistence type="predicted"/>
<dbReference type="SUPFAM" id="SSF48576">
    <property type="entry name" value="Terpenoid synthases"/>
    <property type="match status" value="1"/>
</dbReference>